<organism evidence="2">
    <name type="scientific">Oryza sativa subsp. japonica</name>
    <name type="common">Rice</name>
    <dbReference type="NCBI Taxonomy" id="39947"/>
    <lineage>
        <taxon>Eukaryota</taxon>
        <taxon>Viridiplantae</taxon>
        <taxon>Streptophyta</taxon>
        <taxon>Embryophyta</taxon>
        <taxon>Tracheophyta</taxon>
        <taxon>Spermatophyta</taxon>
        <taxon>Magnoliopsida</taxon>
        <taxon>Liliopsida</taxon>
        <taxon>Poales</taxon>
        <taxon>Poaceae</taxon>
        <taxon>BOP clade</taxon>
        <taxon>Oryzoideae</taxon>
        <taxon>Oryzeae</taxon>
        <taxon>Oryzinae</taxon>
        <taxon>Oryza</taxon>
        <taxon>Oryza sativa</taxon>
    </lineage>
</organism>
<dbReference type="AlphaFoldDB" id="Q5JLC0"/>
<dbReference type="EMBL" id="AP003451">
    <property type="protein sequence ID" value="BAD87740.1"/>
    <property type="molecule type" value="Genomic_DNA"/>
</dbReference>
<proteinExistence type="predicted"/>
<protein>
    <submittedName>
        <fullName evidence="2">Uncharacterized protein</fullName>
    </submittedName>
</protein>
<evidence type="ECO:0000256" key="1">
    <source>
        <dbReference type="SAM" id="MobiDB-lite"/>
    </source>
</evidence>
<dbReference type="Proteomes" id="UP000817658">
    <property type="component" value="Chromosome 1"/>
</dbReference>
<name>Q5JLC0_ORYSJ</name>
<gene>
    <name evidence="2" type="primary">P0413C03.29</name>
</gene>
<feature type="region of interest" description="Disordered" evidence="1">
    <location>
        <begin position="52"/>
        <end position="71"/>
    </location>
</feature>
<sequence length="141" mass="15565">MEEWPAGGGLQLRRGETVAQALTMTPKFREAQTVPIFDDCVYELEMGDARRTRGLGSPEIGADDDRGTLTGGSRDSCHITFSIVAVPSDRILAVKIKGRITVGGTLGLSRILALHKQERGTPSRRRWRSSGERWRNRVCQG</sequence>
<accession>Q5JLC0</accession>
<reference evidence="2" key="1">
    <citation type="journal article" date="2002" name="Nature">
        <title>The genome sequence and structure of rice chromosome 1.</title>
        <authorList>
            <person name="Sasaki T."/>
            <person name="Matsumoto T."/>
            <person name="Yamamoto K."/>
            <person name="Sakata K."/>
            <person name="Baba T."/>
            <person name="Katayose Y."/>
            <person name="Wu J."/>
            <person name="Niimura Y."/>
            <person name="Cheng Z."/>
            <person name="Nagamura Y."/>
            <person name="Antonio B.A."/>
            <person name="Kanamori H."/>
            <person name="Hosokawa S."/>
            <person name="Masukawa M."/>
            <person name="Arikawa K."/>
            <person name="Chiden Y."/>
            <person name="Hayashi M."/>
            <person name="Okamoto M."/>
            <person name="Ando T."/>
            <person name="Aoki H."/>
            <person name="Arita K."/>
            <person name="Hamada M."/>
            <person name="Harada C."/>
            <person name="Hijishita S."/>
            <person name="Honda M."/>
            <person name="Ichikawa Y."/>
            <person name="Idonuma A."/>
            <person name="Iijima M."/>
            <person name="Ikeda M."/>
            <person name="Ikeno M."/>
            <person name="Itoh S."/>
            <person name="Itoh T."/>
            <person name="Itoh Y."/>
            <person name="Itoh Y."/>
            <person name="Iwabuchi A."/>
            <person name="Kamiya K."/>
            <person name="Karasawa W."/>
            <person name="Katagiri S."/>
            <person name="Kikuta A."/>
            <person name="Kobayashi N."/>
            <person name="Kono I."/>
            <person name="Machita K."/>
            <person name="Maehara T."/>
            <person name="Mizuno H."/>
            <person name="Mizubayashi T."/>
            <person name="Mukai Y."/>
            <person name="Nagasaki H."/>
            <person name="Nakashima M."/>
            <person name="Nakama Y."/>
            <person name="Nakamichi Y."/>
            <person name="Nakamura M."/>
            <person name="Namiki N."/>
            <person name="Negishi M."/>
            <person name="Ohta I."/>
            <person name="Ono N."/>
            <person name="Saji S."/>
            <person name="Sakai K."/>
            <person name="Shibata M."/>
            <person name="Shimokawa T."/>
            <person name="Shomura A."/>
            <person name="Song J."/>
            <person name="Takazaki Y."/>
            <person name="Terasawa K."/>
            <person name="Tsuji K."/>
            <person name="Waki K."/>
            <person name="Yamagata H."/>
            <person name="Yamane H."/>
            <person name="Yoshiki S."/>
            <person name="Yoshihara R."/>
            <person name="Yukawa K."/>
            <person name="Zhong H."/>
            <person name="Iwama H."/>
            <person name="Endo T."/>
            <person name="Ito H."/>
            <person name="Hahn J.H."/>
            <person name="Kim H.I."/>
            <person name="Eun M.Y."/>
            <person name="Yano M."/>
            <person name="Jiang J."/>
            <person name="Gojobori T."/>
        </authorList>
    </citation>
    <scope>NUCLEOTIDE SEQUENCE [LARGE SCALE GENOMIC DNA]</scope>
</reference>
<evidence type="ECO:0000313" key="2">
    <source>
        <dbReference type="EMBL" id="BAD87740.1"/>
    </source>
</evidence>